<dbReference type="RefSeq" id="WP_206595856.1">
    <property type="nucleotide sequence ID" value="NZ_JAFKCS010000025.1"/>
</dbReference>
<proteinExistence type="predicted"/>
<evidence type="ECO:0000259" key="2">
    <source>
        <dbReference type="Pfam" id="PF06468"/>
    </source>
</evidence>
<dbReference type="NCBIfam" id="NF038123">
    <property type="entry name" value="NF038123_dom"/>
    <property type="match status" value="1"/>
</dbReference>
<evidence type="ECO:0000313" key="3">
    <source>
        <dbReference type="EMBL" id="MBN7821900.1"/>
    </source>
</evidence>
<sequence length="232" mass="24186">MKNKLSVFTALLLASTASHAADLEIHVQNLTQGIYFTPLLISAHPEEMMLFRTGEHASAELQAMAEGGNIELLANQMGNGGANNLENPAGGLLEPGMMASGMLSNDEGNASLSLVGMLLPTNDGFVGLDSWPIPSEPGTYHIYLNGYDAGTEANNEARGSGMPGEAGFPVPPPLEALIGHGGTGVTTEESNQTVHIHRGNLGDSNATGGKSDIDSTVQRWLNPVAKVTVIVN</sequence>
<dbReference type="InterPro" id="IPR038678">
    <property type="entry name" value="Spondin_N_sf"/>
</dbReference>
<accession>A0ABS3CXP9</accession>
<gene>
    <name evidence="3" type="ORF">J0A65_18685</name>
</gene>
<feature type="signal peptide" evidence="1">
    <location>
        <begin position="1"/>
        <end position="20"/>
    </location>
</feature>
<protein>
    <submittedName>
        <fullName evidence="3">Spondin domain-containing protein</fullName>
    </submittedName>
</protein>
<feature type="domain" description="Spondin" evidence="2">
    <location>
        <begin position="35"/>
        <end position="153"/>
    </location>
</feature>
<name>A0ABS3CXP9_9ALTE</name>
<evidence type="ECO:0000313" key="4">
    <source>
        <dbReference type="Proteomes" id="UP000663992"/>
    </source>
</evidence>
<dbReference type="EMBL" id="JAFKCS010000025">
    <property type="protein sequence ID" value="MBN7821900.1"/>
    <property type="molecule type" value="Genomic_DNA"/>
</dbReference>
<dbReference type="Pfam" id="PF06468">
    <property type="entry name" value="Spond_N"/>
    <property type="match status" value="1"/>
</dbReference>
<evidence type="ECO:0000256" key="1">
    <source>
        <dbReference type="SAM" id="SignalP"/>
    </source>
</evidence>
<feature type="chain" id="PRO_5047093580" evidence="1">
    <location>
        <begin position="21"/>
        <end position="232"/>
    </location>
</feature>
<organism evidence="3 4">
    <name type="scientific">Bowmanella yangjiangensis</name>
    <dbReference type="NCBI Taxonomy" id="2811230"/>
    <lineage>
        <taxon>Bacteria</taxon>
        <taxon>Pseudomonadati</taxon>
        <taxon>Pseudomonadota</taxon>
        <taxon>Gammaproteobacteria</taxon>
        <taxon>Alteromonadales</taxon>
        <taxon>Alteromonadaceae</taxon>
        <taxon>Bowmanella</taxon>
    </lineage>
</organism>
<dbReference type="InterPro" id="IPR009465">
    <property type="entry name" value="Spondin_N"/>
</dbReference>
<reference evidence="3 4" key="1">
    <citation type="submission" date="2021-03" db="EMBL/GenBank/DDBJ databases">
        <title>novel species isolated from a fishpond in China.</title>
        <authorList>
            <person name="Lu H."/>
            <person name="Cai Z."/>
        </authorList>
    </citation>
    <scope>NUCLEOTIDE SEQUENCE [LARGE SCALE GENOMIC DNA]</scope>
    <source>
        <strain evidence="3 4">Y57</strain>
    </source>
</reference>
<dbReference type="Gene3D" id="2.60.40.2130">
    <property type="entry name" value="F-spondin domain"/>
    <property type="match status" value="1"/>
</dbReference>
<comment type="caution">
    <text evidence="3">The sequence shown here is derived from an EMBL/GenBank/DDBJ whole genome shotgun (WGS) entry which is preliminary data.</text>
</comment>
<keyword evidence="4" id="KW-1185">Reference proteome</keyword>
<dbReference type="Proteomes" id="UP000663992">
    <property type="component" value="Unassembled WGS sequence"/>
</dbReference>
<keyword evidence="1" id="KW-0732">Signal</keyword>